<feature type="domain" description="HTH cro/C1-type" evidence="2">
    <location>
        <begin position="7"/>
        <end position="61"/>
    </location>
</feature>
<reference evidence="3 4" key="1">
    <citation type="submission" date="2020-03" db="EMBL/GenBank/DDBJ databases">
        <title>Cyclobacterium plantarum sp. nov., a marine bacterium isolated from a coastal-marine wetland.</title>
        <authorList>
            <person name="Sanchez-Porro C."/>
            <person name="Ventosa A."/>
            <person name="Amoozegar M."/>
        </authorList>
    </citation>
    <scope>NUCLEOTIDE SEQUENCE [LARGE SCALE GENOMIC DNA]</scope>
    <source>
        <strain evidence="3 4">GBPx2</strain>
    </source>
</reference>
<dbReference type="PANTHER" id="PTHR46797">
    <property type="entry name" value="HTH-TYPE TRANSCRIPTIONAL REGULATOR"/>
    <property type="match status" value="1"/>
</dbReference>
<name>A0ABX0H7G6_9BACT</name>
<dbReference type="Pfam" id="PF01381">
    <property type="entry name" value="HTH_3"/>
    <property type="match status" value="1"/>
</dbReference>
<dbReference type="CDD" id="cd00093">
    <property type="entry name" value="HTH_XRE"/>
    <property type="match status" value="1"/>
</dbReference>
<dbReference type="InterPro" id="IPR001387">
    <property type="entry name" value="Cro/C1-type_HTH"/>
</dbReference>
<protein>
    <submittedName>
        <fullName evidence="3">Helix-turn-helix transcriptional regulator</fullName>
    </submittedName>
</protein>
<dbReference type="InterPro" id="IPR010982">
    <property type="entry name" value="Lambda_DNA-bd_dom_sf"/>
</dbReference>
<evidence type="ECO:0000313" key="3">
    <source>
        <dbReference type="EMBL" id="NHE56328.1"/>
    </source>
</evidence>
<keyword evidence="1" id="KW-0238">DNA-binding</keyword>
<comment type="caution">
    <text evidence="3">The sequence shown here is derived from an EMBL/GenBank/DDBJ whole genome shotgun (WGS) entry which is preliminary data.</text>
</comment>
<gene>
    <name evidence="3" type="ORF">G9Q97_05810</name>
</gene>
<sequence>MTVSEKIRLTRQQKKLSRGELSKISGVNLKSLSRYELGTTVPPADVLKSIADALEVSTDYLVSENGQVQIKDKELFKKFELIQEMECETKSMIMNFLDLAIRGFKAKQAYAS</sequence>
<accession>A0ABX0H7G6</accession>
<evidence type="ECO:0000256" key="1">
    <source>
        <dbReference type="ARBA" id="ARBA00023125"/>
    </source>
</evidence>
<dbReference type="PROSITE" id="PS50943">
    <property type="entry name" value="HTH_CROC1"/>
    <property type="match status" value="1"/>
</dbReference>
<dbReference type="PANTHER" id="PTHR46797:SF1">
    <property type="entry name" value="METHYLPHOSPHONATE SYNTHASE"/>
    <property type="match status" value="1"/>
</dbReference>
<proteinExistence type="predicted"/>
<dbReference type="RefSeq" id="WP_166144048.1">
    <property type="nucleotide sequence ID" value="NZ_JAANYN010000002.1"/>
</dbReference>
<dbReference type="SMART" id="SM00530">
    <property type="entry name" value="HTH_XRE"/>
    <property type="match status" value="1"/>
</dbReference>
<dbReference type="InterPro" id="IPR050807">
    <property type="entry name" value="TransReg_Diox_bact_type"/>
</dbReference>
<dbReference type="SUPFAM" id="SSF47413">
    <property type="entry name" value="lambda repressor-like DNA-binding domains"/>
    <property type="match status" value="1"/>
</dbReference>
<keyword evidence="4" id="KW-1185">Reference proteome</keyword>
<dbReference type="EMBL" id="JAANYN010000002">
    <property type="protein sequence ID" value="NHE56328.1"/>
    <property type="molecule type" value="Genomic_DNA"/>
</dbReference>
<evidence type="ECO:0000313" key="4">
    <source>
        <dbReference type="Proteomes" id="UP000649799"/>
    </source>
</evidence>
<organism evidence="3 4">
    <name type="scientific">Cyclobacterium plantarum</name>
    <dbReference type="NCBI Taxonomy" id="2716263"/>
    <lineage>
        <taxon>Bacteria</taxon>
        <taxon>Pseudomonadati</taxon>
        <taxon>Bacteroidota</taxon>
        <taxon>Cytophagia</taxon>
        <taxon>Cytophagales</taxon>
        <taxon>Cyclobacteriaceae</taxon>
        <taxon>Cyclobacterium</taxon>
    </lineage>
</organism>
<evidence type="ECO:0000259" key="2">
    <source>
        <dbReference type="PROSITE" id="PS50943"/>
    </source>
</evidence>
<dbReference type="Proteomes" id="UP000649799">
    <property type="component" value="Unassembled WGS sequence"/>
</dbReference>
<dbReference type="Gene3D" id="1.10.260.40">
    <property type="entry name" value="lambda repressor-like DNA-binding domains"/>
    <property type="match status" value="1"/>
</dbReference>